<feature type="compositionally biased region" description="Basic and acidic residues" evidence="1">
    <location>
        <begin position="1"/>
        <end position="11"/>
    </location>
</feature>
<keyword evidence="2" id="KW-0472">Membrane</keyword>
<protein>
    <submittedName>
        <fullName evidence="3">Uncharacterized protein</fullName>
    </submittedName>
</protein>
<dbReference type="RefSeq" id="WP_302710426.1">
    <property type="nucleotide sequence ID" value="NZ_JAULSC010000190.1"/>
</dbReference>
<feature type="non-terminal residue" evidence="3">
    <location>
        <position position="67"/>
    </location>
</feature>
<keyword evidence="2" id="KW-0812">Transmembrane</keyword>
<comment type="caution">
    <text evidence="3">The sequence shown here is derived from an EMBL/GenBank/DDBJ whole genome shotgun (WGS) entry which is preliminary data.</text>
</comment>
<dbReference type="EMBL" id="JAULSC010000190">
    <property type="protein sequence ID" value="MDO3398203.1"/>
    <property type="molecule type" value="Genomic_DNA"/>
</dbReference>
<keyword evidence="2" id="KW-1133">Transmembrane helix</keyword>
<evidence type="ECO:0000256" key="2">
    <source>
        <dbReference type="SAM" id="Phobius"/>
    </source>
</evidence>
<evidence type="ECO:0000313" key="3">
    <source>
        <dbReference type="EMBL" id="MDO3398203.1"/>
    </source>
</evidence>
<organism evidence="3 4">
    <name type="scientific">Nocardioides cremeus</name>
    <dbReference type="NCBI Taxonomy" id="3058044"/>
    <lineage>
        <taxon>Bacteria</taxon>
        <taxon>Bacillati</taxon>
        <taxon>Actinomycetota</taxon>
        <taxon>Actinomycetes</taxon>
        <taxon>Propionibacteriales</taxon>
        <taxon>Nocardioidaceae</taxon>
        <taxon>Nocardioides</taxon>
    </lineage>
</organism>
<name>A0ABT8TYI2_9ACTN</name>
<proteinExistence type="predicted"/>
<sequence length="67" mass="7675">MTNEQNRKDDENLGSFYMGRMRPPPEPDRVMPKGVLTIVAVLAFMGIIWYAYPQGQEKYTDVNVPVV</sequence>
<keyword evidence="4" id="KW-1185">Reference proteome</keyword>
<accession>A0ABT8TYI2</accession>
<reference evidence="3" key="1">
    <citation type="submission" date="2023-06" db="EMBL/GenBank/DDBJ databases">
        <title>Genome sequence of Nocardioides sp. SOB44.</title>
        <authorList>
            <person name="Zhang G."/>
        </authorList>
    </citation>
    <scope>NUCLEOTIDE SEQUENCE</scope>
    <source>
        <strain evidence="3">SOB44</strain>
    </source>
</reference>
<feature type="region of interest" description="Disordered" evidence="1">
    <location>
        <begin position="1"/>
        <end position="25"/>
    </location>
</feature>
<evidence type="ECO:0000313" key="4">
    <source>
        <dbReference type="Proteomes" id="UP001168363"/>
    </source>
</evidence>
<feature type="transmembrane region" description="Helical" evidence="2">
    <location>
        <begin position="30"/>
        <end position="52"/>
    </location>
</feature>
<evidence type="ECO:0000256" key="1">
    <source>
        <dbReference type="SAM" id="MobiDB-lite"/>
    </source>
</evidence>
<gene>
    <name evidence="3" type="ORF">QWJ41_21005</name>
</gene>
<dbReference type="Proteomes" id="UP001168363">
    <property type="component" value="Unassembled WGS sequence"/>
</dbReference>